<dbReference type="GO" id="GO:0004694">
    <property type="term" value="F:eukaryotic translation initiation factor 2alpha kinase activity"/>
    <property type="evidence" value="ECO:0007669"/>
    <property type="project" value="TreeGrafter"/>
</dbReference>
<sequence>VDYLHEKKLVHGHLKPSNILFVAKDHLKLCTRGMKPEQGTGDVNNEATLYMSPEQRPVLPYTTKSDVFSLGLILA</sequence>
<reference evidence="6" key="1">
    <citation type="submission" date="2023-10" db="EMBL/GenBank/DDBJ databases">
        <title>Genome assembly of Pristionchus species.</title>
        <authorList>
            <person name="Yoshida K."/>
            <person name="Sommer R.J."/>
        </authorList>
    </citation>
    <scope>NUCLEOTIDE SEQUENCE</scope>
    <source>
        <strain evidence="6">RS0144</strain>
    </source>
</reference>
<dbReference type="GO" id="GO:0005524">
    <property type="term" value="F:ATP binding"/>
    <property type="evidence" value="ECO:0007669"/>
    <property type="project" value="UniProtKB-KW"/>
</dbReference>
<keyword evidence="4" id="KW-0067">ATP-binding</keyword>
<dbReference type="PROSITE" id="PS50011">
    <property type="entry name" value="PROTEIN_KINASE_DOM"/>
    <property type="match status" value="1"/>
</dbReference>
<name>A0AAV5STN8_9BILA</name>
<feature type="non-terminal residue" evidence="6">
    <location>
        <position position="1"/>
    </location>
</feature>
<dbReference type="SUPFAM" id="SSF56112">
    <property type="entry name" value="Protein kinase-like (PK-like)"/>
    <property type="match status" value="1"/>
</dbReference>
<organism evidence="6 7">
    <name type="scientific">Pristionchus entomophagus</name>
    <dbReference type="NCBI Taxonomy" id="358040"/>
    <lineage>
        <taxon>Eukaryota</taxon>
        <taxon>Metazoa</taxon>
        <taxon>Ecdysozoa</taxon>
        <taxon>Nematoda</taxon>
        <taxon>Chromadorea</taxon>
        <taxon>Rhabditida</taxon>
        <taxon>Rhabditina</taxon>
        <taxon>Diplogasteromorpha</taxon>
        <taxon>Diplogasteroidea</taxon>
        <taxon>Neodiplogasteridae</taxon>
        <taxon>Pristionchus</taxon>
    </lineage>
</organism>
<evidence type="ECO:0000259" key="5">
    <source>
        <dbReference type="PROSITE" id="PS50011"/>
    </source>
</evidence>
<evidence type="ECO:0000256" key="4">
    <source>
        <dbReference type="ARBA" id="ARBA00022840"/>
    </source>
</evidence>
<dbReference type="Proteomes" id="UP001432027">
    <property type="component" value="Unassembled WGS sequence"/>
</dbReference>
<dbReference type="GO" id="GO:0005737">
    <property type="term" value="C:cytoplasm"/>
    <property type="evidence" value="ECO:0007669"/>
    <property type="project" value="TreeGrafter"/>
</dbReference>
<gene>
    <name evidence="6" type="ORF">PENTCL1PPCAC_8625</name>
</gene>
<dbReference type="AlphaFoldDB" id="A0AAV5STN8"/>
<dbReference type="PANTHER" id="PTHR11042:SF91">
    <property type="entry name" value="EUKARYOTIC TRANSLATION INITIATION FACTOR 2-ALPHA KINASE"/>
    <property type="match status" value="1"/>
</dbReference>
<evidence type="ECO:0000313" key="7">
    <source>
        <dbReference type="Proteomes" id="UP001432027"/>
    </source>
</evidence>
<keyword evidence="3" id="KW-0418">Kinase</keyword>
<dbReference type="GO" id="GO:0005634">
    <property type="term" value="C:nucleus"/>
    <property type="evidence" value="ECO:0007669"/>
    <property type="project" value="TreeGrafter"/>
</dbReference>
<dbReference type="InterPro" id="IPR050339">
    <property type="entry name" value="CC_SR_Kinase"/>
</dbReference>
<evidence type="ECO:0000313" key="6">
    <source>
        <dbReference type="EMBL" id="GMS86450.1"/>
    </source>
</evidence>
<protein>
    <recommendedName>
        <fullName evidence="5">Protein kinase domain-containing protein</fullName>
    </recommendedName>
</protein>
<keyword evidence="7" id="KW-1185">Reference proteome</keyword>
<feature type="domain" description="Protein kinase" evidence="5">
    <location>
        <begin position="1"/>
        <end position="75"/>
    </location>
</feature>
<dbReference type="InterPro" id="IPR000719">
    <property type="entry name" value="Prot_kinase_dom"/>
</dbReference>
<evidence type="ECO:0000256" key="3">
    <source>
        <dbReference type="ARBA" id="ARBA00022777"/>
    </source>
</evidence>
<dbReference type="Gene3D" id="1.10.510.10">
    <property type="entry name" value="Transferase(Phosphotransferase) domain 1"/>
    <property type="match status" value="1"/>
</dbReference>
<evidence type="ECO:0000256" key="1">
    <source>
        <dbReference type="ARBA" id="ARBA00022679"/>
    </source>
</evidence>
<dbReference type="PANTHER" id="PTHR11042">
    <property type="entry name" value="EUKARYOTIC TRANSLATION INITIATION FACTOR 2-ALPHA KINASE EIF2-ALPHA KINASE -RELATED"/>
    <property type="match status" value="1"/>
</dbReference>
<dbReference type="InterPro" id="IPR011009">
    <property type="entry name" value="Kinase-like_dom_sf"/>
</dbReference>
<keyword evidence="1" id="KW-0808">Transferase</keyword>
<dbReference type="EMBL" id="BTSX01000002">
    <property type="protein sequence ID" value="GMS86450.1"/>
    <property type="molecule type" value="Genomic_DNA"/>
</dbReference>
<comment type="caution">
    <text evidence="6">The sequence shown here is derived from an EMBL/GenBank/DDBJ whole genome shotgun (WGS) entry which is preliminary data.</text>
</comment>
<proteinExistence type="predicted"/>
<evidence type="ECO:0000256" key="2">
    <source>
        <dbReference type="ARBA" id="ARBA00022741"/>
    </source>
</evidence>
<dbReference type="Pfam" id="PF00069">
    <property type="entry name" value="Pkinase"/>
    <property type="match status" value="1"/>
</dbReference>
<keyword evidence="2" id="KW-0547">Nucleotide-binding</keyword>
<accession>A0AAV5STN8</accession>